<protein>
    <submittedName>
        <fullName evidence="1">Uncharacterized protein</fullName>
    </submittedName>
</protein>
<evidence type="ECO:0000313" key="1">
    <source>
        <dbReference type="EnsemblPlants" id="AVESA.00010b.r2.7DG1346480.1.CDS"/>
    </source>
</evidence>
<dbReference type="EnsemblPlants" id="AVESA.00010b.r2.7DG1346480.1">
    <property type="protein sequence ID" value="AVESA.00010b.r2.7DG1346480.1.CDS"/>
    <property type="gene ID" value="AVESA.00010b.r2.7DG1346480"/>
</dbReference>
<reference evidence="1" key="2">
    <citation type="submission" date="2025-09" db="UniProtKB">
        <authorList>
            <consortium name="EnsemblPlants"/>
        </authorList>
    </citation>
    <scope>IDENTIFICATION</scope>
</reference>
<organism evidence="1 2">
    <name type="scientific">Avena sativa</name>
    <name type="common">Oat</name>
    <dbReference type="NCBI Taxonomy" id="4498"/>
    <lineage>
        <taxon>Eukaryota</taxon>
        <taxon>Viridiplantae</taxon>
        <taxon>Streptophyta</taxon>
        <taxon>Embryophyta</taxon>
        <taxon>Tracheophyta</taxon>
        <taxon>Spermatophyta</taxon>
        <taxon>Magnoliopsida</taxon>
        <taxon>Liliopsida</taxon>
        <taxon>Poales</taxon>
        <taxon>Poaceae</taxon>
        <taxon>BOP clade</taxon>
        <taxon>Pooideae</taxon>
        <taxon>Poodae</taxon>
        <taxon>Poeae</taxon>
        <taxon>Poeae Chloroplast Group 1 (Aveneae type)</taxon>
        <taxon>Aveninae</taxon>
        <taxon>Avena</taxon>
    </lineage>
</organism>
<accession>A0ACD6AE83</accession>
<evidence type="ECO:0000313" key="2">
    <source>
        <dbReference type="Proteomes" id="UP001732700"/>
    </source>
</evidence>
<proteinExistence type="predicted"/>
<name>A0ACD6AE83_AVESA</name>
<sequence>MAEVAAAAGVGKVLLKCLLSGAKASVGADESSKQVIRRDLPYLKEELAAMQPFIRAADFEQNIYKVPRTEVIKVRTLAYDVDDCIQDATVQPEKPSRWRLPHTMRERQRIAEEMKRLRAKIEDTSQVQRSLRYQIAEDPKSKSATSATTSGARPRHTAVSASDKPEVNRMVRLINSEDSDLKVIAVWGTSGNLEQTSVVRAAYEDPDVIEKFPCRAWVRVMQPFNPIEFVQGVVRQFHAAVGVEVLLEAEKTAQQLAQEFNQHVTDNGYLIVLNDLNTIEEWDRIKTCFPNNKKGSRIIVITKQAEVASLSVGYESVELELKQLAPDQILYAFHEKDPLKLGPEIYEQSRVYLKRCCTLELSWESYLDMHATEKNYIIKFITSESTETVISVVDTCGLGKTTLVRDVYDSPELSGTFHSRAYVTIIHPFNLEELLMSLVMQLTAGRAYQDNCMVASSHWKKKTMTQVQIMDALDRLDGMRCLIVLDNVLSFEECDVIMGALCRMWSSTKIVVTTRHEYIAKYFSGNTFIFLNPLHPKDAHYLFTRKVFGNTADLDRQYPELVEQANLVLKKCSGIPLAIVSIGALLADRPKTELEWSRLNEHISAKQEMNLESMTIRTLFLTCYDYLPYHLKSCILYLPIFPEDYKVRRKRLIRRWTAEGYSNKSTDKTADSYFMELIRRSMILPCQLSIHAIEGIDLCQVNDIISQIAISKSREENLVFKLEKECKNDKEDIVRHLAVSNNWEGDQSELESKVDVSRLRSMTVFGKWRPFIGLDKMRLLRVLDLEDTSGLVDHHLEHIGKLLHLRYLSLRGCGDIYHLPDSLGNLRLLESLDVKGTKITKLPETICKLRKLQHVVAGNGGADDDDLYESMSGSVPKPMRNKLGHMAVFSAGICVACCAPDCMKEKMNMDGDVNRRDVCTVCCCTILPALATRGSIAGVAVPRGISKLKALLTLGTVNVSGRRKTALQDIAKCTWLRKLGVAGINRRNRKELCSAITHLGCLESLSVRSDGKLGLVDCLDDIASLPQKLQKLKLYGRLGRLPGWIQWLKNLVKLKLGGSCVDNEAMQVLGKLPKLAILILLKNSFEGEDLRFIFYTGTFPSLLVLQLQCLDVGGRVEFEEVATPRLEVLRFGLPSRFYGLDRLCSLREVVLGSLGRDQEYMMEDVREQLALNPNRPVLRMGN</sequence>
<keyword evidence="2" id="KW-1185">Reference proteome</keyword>
<reference evidence="1" key="1">
    <citation type="submission" date="2021-05" db="EMBL/GenBank/DDBJ databases">
        <authorList>
            <person name="Scholz U."/>
            <person name="Mascher M."/>
            <person name="Fiebig A."/>
        </authorList>
    </citation>
    <scope>NUCLEOTIDE SEQUENCE [LARGE SCALE GENOMIC DNA]</scope>
</reference>
<dbReference type="Proteomes" id="UP001732700">
    <property type="component" value="Chromosome 7D"/>
</dbReference>